<dbReference type="Proteomes" id="UP000500953">
    <property type="component" value="Chromosome"/>
</dbReference>
<evidence type="ECO:0000256" key="1">
    <source>
        <dbReference type="ARBA" id="ARBA00010641"/>
    </source>
</evidence>
<dbReference type="Gene3D" id="1.10.10.10">
    <property type="entry name" value="Winged helix-like DNA-binding domain superfamily/Winged helix DNA-binding domain"/>
    <property type="match status" value="1"/>
</dbReference>
<dbReference type="SUPFAM" id="SSF88946">
    <property type="entry name" value="Sigma2 domain of RNA polymerase sigma factors"/>
    <property type="match status" value="1"/>
</dbReference>
<feature type="compositionally biased region" description="Basic and acidic residues" evidence="6">
    <location>
        <begin position="50"/>
        <end position="63"/>
    </location>
</feature>
<gene>
    <name evidence="9" type="ORF">F6W96_18440</name>
</gene>
<keyword evidence="4" id="KW-0238">DNA-binding</keyword>
<dbReference type="InterPro" id="IPR013249">
    <property type="entry name" value="RNA_pol_sigma70_r4_t2"/>
</dbReference>
<evidence type="ECO:0000256" key="4">
    <source>
        <dbReference type="ARBA" id="ARBA00023125"/>
    </source>
</evidence>
<dbReference type="SUPFAM" id="SSF88659">
    <property type="entry name" value="Sigma3 and sigma4 domains of RNA polymerase sigma factors"/>
    <property type="match status" value="1"/>
</dbReference>
<keyword evidence="3" id="KW-0731">Sigma factor</keyword>
<evidence type="ECO:0000256" key="5">
    <source>
        <dbReference type="ARBA" id="ARBA00023163"/>
    </source>
</evidence>
<dbReference type="InterPro" id="IPR036388">
    <property type="entry name" value="WH-like_DNA-bd_sf"/>
</dbReference>
<evidence type="ECO:0000256" key="2">
    <source>
        <dbReference type="ARBA" id="ARBA00023015"/>
    </source>
</evidence>
<dbReference type="AlphaFoldDB" id="A0A6G9Z3G1"/>
<protein>
    <submittedName>
        <fullName evidence="9">Sigma-70 family RNA polymerase sigma factor</fullName>
    </submittedName>
</protein>
<evidence type="ECO:0000313" key="10">
    <source>
        <dbReference type="Proteomes" id="UP000500953"/>
    </source>
</evidence>
<feature type="domain" description="RNA polymerase sigma factor 70 region 4 type 2" evidence="8">
    <location>
        <begin position="175"/>
        <end position="227"/>
    </location>
</feature>
<dbReference type="GO" id="GO:0003677">
    <property type="term" value="F:DNA binding"/>
    <property type="evidence" value="ECO:0007669"/>
    <property type="project" value="UniProtKB-KW"/>
</dbReference>
<dbReference type="Pfam" id="PF08281">
    <property type="entry name" value="Sigma70_r4_2"/>
    <property type="match status" value="1"/>
</dbReference>
<dbReference type="PANTHER" id="PTHR43133">
    <property type="entry name" value="RNA POLYMERASE ECF-TYPE SIGMA FACTO"/>
    <property type="match status" value="1"/>
</dbReference>
<dbReference type="GO" id="GO:0006352">
    <property type="term" value="P:DNA-templated transcription initiation"/>
    <property type="evidence" value="ECO:0007669"/>
    <property type="project" value="InterPro"/>
</dbReference>
<dbReference type="EMBL" id="CP046173">
    <property type="protein sequence ID" value="QIS19980.1"/>
    <property type="molecule type" value="Genomic_DNA"/>
</dbReference>
<feature type="region of interest" description="Disordered" evidence="6">
    <location>
        <begin position="12"/>
        <end position="63"/>
    </location>
</feature>
<accession>A0A6G9Z3G1</accession>
<dbReference type="GO" id="GO:0016987">
    <property type="term" value="F:sigma factor activity"/>
    <property type="evidence" value="ECO:0007669"/>
    <property type="project" value="UniProtKB-KW"/>
</dbReference>
<proteinExistence type="inferred from homology"/>
<name>A0A6G9Z3G1_9NOCA</name>
<keyword evidence="5" id="KW-0804">Transcription</keyword>
<dbReference type="InterPro" id="IPR013324">
    <property type="entry name" value="RNA_pol_sigma_r3/r4-like"/>
</dbReference>
<dbReference type="NCBIfam" id="TIGR02937">
    <property type="entry name" value="sigma70-ECF"/>
    <property type="match status" value="1"/>
</dbReference>
<dbReference type="InterPro" id="IPR007627">
    <property type="entry name" value="RNA_pol_sigma70_r2"/>
</dbReference>
<reference evidence="9 10" key="1">
    <citation type="journal article" date="2019" name="ACS Chem. Biol.">
        <title>Identification and Mobilization of a Cryptic Antibiotic Biosynthesis Gene Locus from a Human-Pathogenic Nocardia Isolate.</title>
        <authorList>
            <person name="Herisse M."/>
            <person name="Ishida K."/>
            <person name="Porter J.L."/>
            <person name="Howden B."/>
            <person name="Hertweck C."/>
            <person name="Stinear T.P."/>
            <person name="Pidot S.J."/>
        </authorList>
    </citation>
    <scope>NUCLEOTIDE SEQUENCE [LARGE SCALE GENOMIC DNA]</scope>
    <source>
        <strain evidence="9 10">AUSMDU00012715</strain>
    </source>
</reference>
<feature type="compositionally biased region" description="Polar residues" evidence="6">
    <location>
        <begin position="26"/>
        <end position="35"/>
    </location>
</feature>
<dbReference type="InterPro" id="IPR013325">
    <property type="entry name" value="RNA_pol_sigma_r2"/>
</dbReference>
<feature type="domain" description="RNA polymerase sigma-70 region 2" evidence="7">
    <location>
        <begin position="74"/>
        <end position="141"/>
    </location>
</feature>
<dbReference type="PANTHER" id="PTHR43133:SF25">
    <property type="entry name" value="RNA POLYMERASE SIGMA FACTOR RFAY-RELATED"/>
    <property type="match status" value="1"/>
</dbReference>
<evidence type="ECO:0000256" key="3">
    <source>
        <dbReference type="ARBA" id="ARBA00023082"/>
    </source>
</evidence>
<dbReference type="InterPro" id="IPR039425">
    <property type="entry name" value="RNA_pol_sigma-70-like"/>
</dbReference>
<evidence type="ECO:0000259" key="8">
    <source>
        <dbReference type="Pfam" id="PF08281"/>
    </source>
</evidence>
<evidence type="ECO:0000313" key="9">
    <source>
        <dbReference type="EMBL" id="QIS19980.1"/>
    </source>
</evidence>
<evidence type="ECO:0000256" key="6">
    <source>
        <dbReference type="SAM" id="MobiDB-lite"/>
    </source>
</evidence>
<organism evidence="9 10">
    <name type="scientific">Nocardia terpenica</name>
    <dbReference type="NCBI Taxonomy" id="455432"/>
    <lineage>
        <taxon>Bacteria</taxon>
        <taxon>Bacillati</taxon>
        <taxon>Actinomycetota</taxon>
        <taxon>Actinomycetes</taxon>
        <taxon>Mycobacteriales</taxon>
        <taxon>Nocardiaceae</taxon>
        <taxon>Nocardia</taxon>
    </lineage>
</organism>
<dbReference type="InterPro" id="IPR014284">
    <property type="entry name" value="RNA_pol_sigma-70_dom"/>
</dbReference>
<dbReference type="Pfam" id="PF04542">
    <property type="entry name" value="Sigma70_r2"/>
    <property type="match status" value="1"/>
</dbReference>
<keyword evidence="2" id="KW-0805">Transcription regulation</keyword>
<evidence type="ECO:0000259" key="7">
    <source>
        <dbReference type="Pfam" id="PF04542"/>
    </source>
</evidence>
<sequence length="238" mass="25705">MMRRNTFRIIAGDRSGGAVSPGSGKSARNSTTSAGNAGRPSPQLMNVTDLMRDRGSPPDAEERACGPVAEFERLYRAHFALVLSYFARRTTDPQAAADLTADTFLAAITSFGSFDAARGTGRAWLLGIARNVYARHCENTTRHRDTLARLGGRRPLDEDEASELLARIDAERSGRALMAELAALPALDRHAIELVDLSGLTPKEAAAALGVSAGTLRVRLFRARTRLRNRTTTKGAKQ</sequence>
<comment type="similarity">
    <text evidence="1">Belongs to the sigma-70 factor family. ECF subfamily.</text>
</comment>
<dbReference type="Gene3D" id="1.10.1740.10">
    <property type="match status" value="1"/>
</dbReference>